<feature type="domain" description="Ubiquitin-like protease family profile" evidence="4">
    <location>
        <begin position="558"/>
        <end position="610"/>
    </location>
</feature>
<gene>
    <name evidence="5" type="ORF">ISN44_As02g007870</name>
</gene>
<evidence type="ECO:0000259" key="4">
    <source>
        <dbReference type="Pfam" id="PF02902"/>
    </source>
</evidence>
<feature type="region of interest" description="Disordered" evidence="3">
    <location>
        <begin position="255"/>
        <end position="347"/>
    </location>
</feature>
<dbReference type="GO" id="GO:0006508">
    <property type="term" value="P:proteolysis"/>
    <property type="evidence" value="ECO:0007669"/>
    <property type="project" value="UniProtKB-KW"/>
</dbReference>
<evidence type="ECO:0000256" key="1">
    <source>
        <dbReference type="ARBA" id="ARBA00022670"/>
    </source>
</evidence>
<keyword evidence="1 5" id="KW-0645">Protease</keyword>
<evidence type="ECO:0000256" key="2">
    <source>
        <dbReference type="ARBA" id="ARBA00022801"/>
    </source>
</evidence>
<comment type="caution">
    <text evidence="5">The sequence shown here is derived from an EMBL/GenBank/DDBJ whole genome shotgun (WGS) entry which is preliminary data.</text>
</comment>
<dbReference type="InterPro" id="IPR003653">
    <property type="entry name" value="Peptidase_C48_C"/>
</dbReference>
<organism evidence="5 6">
    <name type="scientific">Arabidopsis suecica</name>
    <name type="common">Swedish thale-cress</name>
    <name type="synonym">Cardaminopsis suecica</name>
    <dbReference type="NCBI Taxonomy" id="45249"/>
    <lineage>
        <taxon>Eukaryota</taxon>
        <taxon>Viridiplantae</taxon>
        <taxon>Streptophyta</taxon>
        <taxon>Embryophyta</taxon>
        <taxon>Tracheophyta</taxon>
        <taxon>Spermatophyta</taxon>
        <taxon>Magnoliopsida</taxon>
        <taxon>eudicotyledons</taxon>
        <taxon>Gunneridae</taxon>
        <taxon>Pentapetalae</taxon>
        <taxon>rosids</taxon>
        <taxon>malvids</taxon>
        <taxon>Brassicales</taxon>
        <taxon>Brassicaceae</taxon>
        <taxon>Camelineae</taxon>
        <taxon>Arabidopsis</taxon>
    </lineage>
</organism>
<reference evidence="5 6" key="1">
    <citation type="submission" date="2020-12" db="EMBL/GenBank/DDBJ databases">
        <title>Concerted genomic and epigenomic changes stabilize Arabidopsis allopolyploids.</title>
        <authorList>
            <person name="Chen Z."/>
        </authorList>
    </citation>
    <scope>NUCLEOTIDE SEQUENCE [LARGE SCALE GENOMIC DNA]</scope>
    <source>
        <strain evidence="5">As9502</strain>
        <tissue evidence="5">Leaf</tissue>
    </source>
</reference>
<dbReference type="Proteomes" id="UP000694251">
    <property type="component" value="Chromosome 2"/>
</dbReference>
<evidence type="ECO:0000313" key="5">
    <source>
        <dbReference type="EMBL" id="KAG7640781.1"/>
    </source>
</evidence>
<protein>
    <submittedName>
        <fullName evidence="5">Ulp1 protease family C-terminal catalytic domain</fullName>
    </submittedName>
</protein>
<evidence type="ECO:0000313" key="6">
    <source>
        <dbReference type="Proteomes" id="UP000694251"/>
    </source>
</evidence>
<evidence type="ECO:0000256" key="3">
    <source>
        <dbReference type="SAM" id="MobiDB-lite"/>
    </source>
</evidence>
<proteinExistence type="predicted"/>
<name>A0A8T2GBX8_ARASU</name>
<dbReference type="EMBL" id="JAEFBJ010000002">
    <property type="protein sequence ID" value="KAG7640781.1"/>
    <property type="molecule type" value="Genomic_DNA"/>
</dbReference>
<dbReference type="GO" id="GO:0008234">
    <property type="term" value="F:cysteine-type peptidase activity"/>
    <property type="evidence" value="ECO:0007669"/>
    <property type="project" value="InterPro"/>
</dbReference>
<dbReference type="Pfam" id="PF02902">
    <property type="entry name" value="Peptidase_C48"/>
    <property type="match status" value="1"/>
</dbReference>
<keyword evidence="6" id="KW-1185">Reference proteome</keyword>
<sequence length="621" mass="69178">MNLIFMSYPWGREAFSSTLERFGPDLGDPNPIAELKKQFCQRTSVWYGFPFVLQVQVLNSISSLCSRIKDLTDMRNFINRSSVDLGKTILLRESVVVEVECDANLSIGYTLIPSIELNEKDFCLSKENDDPMVEHMLGLISKGHRFHPNQWPFDATPVQPTNTEENPGGNRGPSPGLAETSEAHSIPEMSAKTKEPKNSSFPHRKPFTRSASKSGRVVPSNLICNPPSKKSKHKGSAAFVDGSHPRVADMEKIVESKSASLKSGVRPSRKLKTSVSKKSPPSVSRKRQRVEVQSLSPATSEDVVQDGGFHAPSFDSPFNTNLPTTEGYGDAKSISQNLCGDFQEPPLPIKDLDVDQTGDDPMVSSSSPLPSPIILPWPSSQDQTVGDPMVTANSPLPSPKIPMAPSDQVFGDVDELYCNLSAINPVSLAYFLHETINIRQPVLQKRVPIRSRYLDTAQYNVDARISALFKSRTKKPPYMPLATLDELEFQNFESLLQEDTEQTSGCQLRRRAKAYALKRVTIIDTWFLALLMTHHEDFMKCQDKENYNWGSSLKAYGSYHWVVLVINLQLRTVLIVDPFSAPFPDEQVAVLIKPVTELLPWLLKRFAMPALTEHPTPSLGP</sequence>
<dbReference type="AlphaFoldDB" id="A0A8T2GBX8"/>
<accession>A0A8T2GBX8</accession>
<keyword evidence="2" id="KW-0378">Hydrolase</keyword>
<feature type="region of interest" description="Disordered" evidence="3">
    <location>
        <begin position="150"/>
        <end position="243"/>
    </location>
</feature>
<feature type="compositionally biased region" description="Low complexity" evidence="3">
    <location>
        <begin position="274"/>
        <end position="283"/>
    </location>
</feature>